<feature type="binding site" evidence="5">
    <location>
        <position position="248"/>
    </location>
    <ligand>
        <name>Ni(2+)</name>
        <dbReference type="ChEBI" id="CHEBI:49786"/>
        <label>2</label>
    </ligand>
</feature>
<evidence type="ECO:0000313" key="11">
    <source>
        <dbReference type="Proteomes" id="UP001597171"/>
    </source>
</evidence>
<feature type="binding site" evidence="5">
    <location>
        <position position="362"/>
    </location>
    <ligand>
        <name>Ni(2+)</name>
        <dbReference type="ChEBI" id="CHEBI:49786"/>
        <label>1</label>
    </ligand>
</feature>
<keyword evidence="5 7" id="KW-0963">Cytoplasm</keyword>
<name>A0ABW3ZBH3_9HYPH</name>
<dbReference type="Gene3D" id="2.30.40.10">
    <property type="entry name" value="Urease, subunit C, domain 1"/>
    <property type="match status" value="1"/>
</dbReference>
<dbReference type="Pfam" id="PF01979">
    <property type="entry name" value="Amidohydro_1"/>
    <property type="match status" value="1"/>
</dbReference>
<dbReference type="PROSITE" id="PS51368">
    <property type="entry name" value="UREASE_3"/>
    <property type="match status" value="1"/>
</dbReference>
<comment type="subunit">
    <text evidence="5">Heterotrimer of UreA (gamma), UreB (beta) and UreC (alpha) subunits. Three heterotrimers associate to form the active enzyme.</text>
</comment>
<dbReference type="Pfam" id="PF00449">
    <property type="entry name" value="Urease_alpha"/>
    <property type="match status" value="1"/>
</dbReference>
<dbReference type="CDD" id="cd00375">
    <property type="entry name" value="Urease_alpha"/>
    <property type="match status" value="1"/>
</dbReference>
<evidence type="ECO:0000256" key="5">
    <source>
        <dbReference type="HAMAP-Rule" id="MF_01953"/>
    </source>
</evidence>
<protein>
    <recommendedName>
        <fullName evidence="5 6">Urease subunit alpha</fullName>
        <ecNumber evidence="5 6">3.5.1.5</ecNumber>
    </recommendedName>
    <alternativeName>
        <fullName evidence="5">Urea amidohydrolase subunit alpha</fullName>
    </alternativeName>
</protein>
<dbReference type="NCBIfam" id="TIGR01792">
    <property type="entry name" value="urease_alph"/>
    <property type="match status" value="1"/>
</dbReference>
<comment type="caution">
    <text evidence="10">The sequence shown here is derived from an EMBL/GenBank/DDBJ whole genome shotgun (WGS) entry which is preliminary data.</text>
</comment>
<evidence type="ECO:0000256" key="6">
    <source>
        <dbReference type="NCBIfam" id="TIGR01792"/>
    </source>
</evidence>
<dbReference type="SUPFAM" id="SSF51556">
    <property type="entry name" value="Metallo-dependent hydrolases"/>
    <property type="match status" value="1"/>
</dbReference>
<dbReference type="GO" id="GO:0009039">
    <property type="term" value="F:urease activity"/>
    <property type="evidence" value="ECO:0007669"/>
    <property type="project" value="UniProtKB-EC"/>
</dbReference>
<dbReference type="InterPro" id="IPR050112">
    <property type="entry name" value="Urease_alpha_subunit"/>
</dbReference>
<dbReference type="SUPFAM" id="SSF51338">
    <property type="entry name" value="Composite domain of metallo-dependent hydrolases"/>
    <property type="match status" value="1"/>
</dbReference>
<feature type="binding site" evidence="5">
    <location>
        <position position="141"/>
    </location>
    <ligand>
        <name>Ni(2+)</name>
        <dbReference type="ChEBI" id="CHEBI:49786"/>
        <label>1</label>
    </ligand>
</feature>
<reference evidence="11" key="1">
    <citation type="journal article" date="2019" name="Int. J. Syst. Evol. Microbiol.">
        <title>The Global Catalogue of Microorganisms (GCM) 10K type strain sequencing project: providing services to taxonomists for standard genome sequencing and annotation.</title>
        <authorList>
            <consortium name="The Broad Institute Genomics Platform"/>
            <consortium name="The Broad Institute Genome Sequencing Center for Infectious Disease"/>
            <person name="Wu L."/>
            <person name="Ma J."/>
        </authorList>
    </citation>
    <scope>NUCLEOTIDE SEQUENCE [LARGE SCALE GENOMIC DNA]</scope>
    <source>
        <strain evidence="11">CCUG 61696</strain>
    </source>
</reference>
<feature type="binding site" evidence="5 7">
    <location>
        <position position="221"/>
    </location>
    <ligand>
        <name>substrate</name>
    </ligand>
</feature>
<dbReference type="InterPro" id="IPR006680">
    <property type="entry name" value="Amidohydro-rel"/>
</dbReference>
<keyword evidence="4 5" id="KW-0378">Hydrolase</keyword>
<feature type="domain" description="Urease" evidence="9">
    <location>
        <begin position="134"/>
        <end position="570"/>
    </location>
</feature>
<feature type="binding site" evidence="5">
    <location>
        <position position="274"/>
    </location>
    <ligand>
        <name>Ni(2+)</name>
        <dbReference type="ChEBI" id="CHEBI:49786"/>
        <label>2</label>
    </ligand>
</feature>
<dbReference type="Proteomes" id="UP001597171">
    <property type="component" value="Unassembled WGS sequence"/>
</dbReference>
<evidence type="ECO:0000313" key="10">
    <source>
        <dbReference type="EMBL" id="MFD1333303.1"/>
    </source>
</evidence>
<comment type="PTM">
    <text evidence="5">Carboxylation allows a single lysine to coordinate two nickel ions.</text>
</comment>
<evidence type="ECO:0000256" key="2">
    <source>
        <dbReference type="ARBA" id="ARBA00022596"/>
    </source>
</evidence>
<comment type="cofactor">
    <cofactor evidence="5">
        <name>Ni cation</name>
        <dbReference type="ChEBI" id="CHEBI:25516"/>
    </cofactor>
    <text evidence="5">Binds 2 nickel ions per subunit.</text>
</comment>
<organism evidence="10 11">
    <name type="scientific">Methylopila musalis</name>
    <dbReference type="NCBI Taxonomy" id="1134781"/>
    <lineage>
        <taxon>Bacteria</taxon>
        <taxon>Pseudomonadati</taxon>
        <taxon>Pseudomonadota</taxon>
        <taxon>Alphaproteobacteria</taxon>
        <taxon>Hyphomicrobiales</taxon>
        <taxon>Methylopilaceae</taxon>
        <taxon>Methylopila</taxon>
    </lineage>
</organism>
<dbReference type="InterPro" id="IPR032466">
    <property type="entry name" value="Metal_Hydrolase"/>
</dbReference>
<dbReference type="InterPro" id="IPR011612">
    <property type="entry name" value="Urease_alpha_N_dom"/>
</dbReference>
<comment type="catalytic activity">
    <reaction evidence="5">
        <text>urea + 2 H2O + H(+) = hydrogencarbonate + 2 NH4(+)</text>
        <dbReference type="Rhea" id="RHEA:20557"/>
        <dbReference type="ChEBI" id="CHEBI:15377"/>
        <dbReference type="ChEBI" id="CHEBI:15378"/>
        <dbReference type="ChEBI" id="CHEBI:16199"/>
        <dbReference type="ChEBI" id="CHEBI:17544"/>
        <dbReference type="ChEBI" id="CHEBI:28938"/>
        <dbReference type="EC" id="3.5.1.5"/>
    </reaction>
</comment>
<dbReference type="RefSeq" id="WP_378776734.1">
    <property type="nucleotide sequence ID" value="NZ_JBHTMX010000202.1"/>
</dbReference>
<feature type="active site" description="Proton donor" evidence="5 7">
    <location>
        <position position="322"/>
    </location>
</feature>
<feature type="binding site" description="via carbamate group" evidence="5">
    <location>
        <position position="219"/>
    </location>
    <ligand>
        <name>Ni(2+)</name>
        <dbReference type="ChEBI" id="CHEBI:49786"/>
        <label>1</label>
    </ligand>
</feature>
<feature type="binding site" description="via carbamate group" evidence="5">
    <location>
        <position position="219"/>
    </location>
    <ligand>
        <name>Ni(2+)</name>
        <dbReference type="ChEBI" id="CHEBI:49786"/>
        <label>2</label>
    </ligand>
</feature>
<keyword evidence="2 5" id="KW-0533">Nickel</keyword>
<accession>A0ABW3ZBH3</accession>
<evidence type="ECO:0000256" key="1">
    <source>
        <dbReference type="ARBA" id="ARBA00004897"/>
    </source>
</evidence>
<keyword evidence="3 5" id="KW-0479">Metal-binding</keyword>
<dbReference type="Gene3D" id="3.20.20.140">
    <property type="entry name" value="Metal-dependent hydrolases"/>
    <property type="match status" value="1"/>
</dbReference>
<dbReference type="InterPro" id="IPR005848">
    <property type="entry name" value="Urease_asu"/>
</dbReference>
<feature type="modified residue" description="N6-carboxylysine" evidence="5">
    <location>
        <position position="219"/>
    </location>
</feature>
<dbReference type="PRINTS" id="PR01752">
    <property type="entry name" value="UREASE"/>
</dbReference>
<evidence type="ECO:0000256" key="4">
    <source>
        <dbReference type="ARBA" id="ARBA00022801"/>
    </source>
</evidence>
<gene>
    <name evidence="5 10" type="primary">ureC</name>
    <name evidence="10" type="ORF">ACFQ4O_14995</name>
</gene>
<evidence type="ECO:0000256" key="8">
    <source>
        <dbReference type="RuleBase" id="RU004158"/>
    </source>
</evidence>
<feature type="binding site" evidence="5">
    <location>
        <position position="139"/>
    </location>
    <ligand>
        <name>Ni(2+)</name>
        <dbReference type="ChEBI" id="CHEBI:49786"/>
        <label>1</label>
    </ligand>
</feature>
<dbReference type="InterPro" id="IPR017951">
    <property type="entry name" value="Urease_asu_c"/>
</dbReference>
<dbReference type="EC" id="3.5.1.5" evidence="5 6"/>
<comment type="pathway">
    <text evidence="1 5">Nitrogen metabolism; urea degradation; CO(2) and NH(3) from urea (urease route): step 1/1.</text>
</comment>
<dbReference type="InterPro" id="IPR011059">
    <property type="entry name" value="Metal-dep_hydrolase_composite"/>
</dbReference>
<proteinExistence type="inferred from homology"/>
<keyword evidence="11" id="KW-1185">Reference proteome</keyword>
<dbReference type="PANTHER" id="PTHR43440">
    <property type="entry name" value="UREASE"/>
    <property type="match status" value="1"/>
</dbReference>
<dbReference type="PANTHER" id="PTHR43440:SF1">
    <property type="entry name" value="UREASE"/>
    <property type="match status" value="1"/>
</dbReference>
<evidence type="ECO:0000256" key="3">
    <source>
        <dbReference type="ARBA" id="ARBA00022723"/>
    </source>
</evidence>
<dbReference type="HAMAP" id="MF_01953">
    <property type="entry name" value="Urease_alpha"/>
    <property type="match status" value="1"/>
</dbReference>
<evidence type="ECO:0000256" key="7">
    <source>
        <dbReference type="PROSITE-ProRule" id="PRU00700"/>
    </source>
</evidence>
<comment type="similarity">
    <text evidence="5 8">Belongs to the metallo-dependent hydrolases superfamily. Urease alpha subunit family.</text>
</comment>
<dbReference type="InterPro" id="IPR029754">
    <property type="entry name" value="Urease_Ni-bd"/>
</dbReference>
<sequence>MVRIARKDYAAMYGPTVGDGLRLGDTSLIAVVEKDHAAYGDECLHGGGKTLRDGLGLAAGITNAEGALDFLLCNVTVIDAVLGIVKGDLGIKNGRIVGVGKAGNPAVMDGVDPRLIVGAGTTVRDCEGLIATAGGIDVHVHFDSAGLVEHALASGLTTMLGGSLGPITVGIDSGGPFNTGKMLQASEAWPMNFGFLGRGNSHIPGCLTEQLETGCLGLKIHEDWGAMPATIDACLRSADEHDYQVQLHTDTLNESGFLEDTLAAIGGRTIHMYHTEGSGGGHAPDVIRVAGESHCLPSSTNPTNPYTVNTFDEHLDMTMTCHHLNPAIPEDVAFAESRIRAQTIAAEDVLHDIGAISMLGSDSQGMGRIHEVICRTWQLASKMKDQRGTLPEERTGFGDNERIKRYIAKYTINAAKTFGIAEHVGSLESGKLADIVVWRPAFFGVKPELVIKSGFIAWGAMGDSAASLMTCEPLLLRPQWGAFGKAAPALSACFVHPLAIKRGLREELGLSKLLLPASGTRDLKKSDMLHNDALPNIRVDPQTFDVFVDGELATCAPATELPLAQRYMLR</sequence>
<dbReference type="PROSITE" id="PS01120">
    <property type="entry name" value="UREASE_1"/>
    <property type="match status" value="1"/>
</dbReference>
<comment type="subcellular location">
    <subcellularLocation>
        <location evidence="5 7">Cytoplasm</location>
    </subcellularLocation>
</comment>
<dbReference type="NCBIfam" id="NF009686">
    <property type="entry name" value="PRK13207.1"/>
    <property type="match status" value="1"/>
</dbReference>
<dbReference type="EMBL" id="JBHTMX010000202">
    <property type="protein sequence ID" value="MFD1333303.1"/>
    <property type="molecule type" value="Genomic_DNA"/>
</dbReference>
<evidence type="ECO:0000259" key="9">
    <source>
        <dbReference type="PROSITE" id="PS51368"/>
    </source>
</evidence>